<evidence type="ECO:0000256" key="1">
    <source>
        <dbReference type="SAM" id="MobiDB-lite"/>
    </source>
</evidence>
<sequence length="246" mass="26524">MAACVCSRERRPHLWAPDCSPSHTLVDGTWLGKQSRPGTCTQSGSFLHQGPQAPPPMLTMVLGGKGSGAEEGGTDIQFAKPAWQPWQLEERRPGRVCCGDRTSSPQEMVREKGEGRGRAAPGPQEQLPHPTLEHAQTHTVEDRDVNRELCPTWSDEARGQQAKPTMSHVKDKVLGHPSGASPTGDTLWEENLILGNSWFLTPLHEGDPGWAQQSTAATSAQGCRISTTGTPEYCSTTACSPGSCHL</sequence>
<keyword evidence="3" id="KW-1185">Reference proteome</keyword>
<proteinExistence type="predicted"/>
<reference evidence="2 3" key="1">
    <citation type="submission" date="2013-11" db="EMBL/GenBank/DDBJ databases">
        <title>The Damaraland mole rat (Fukomys damarensis) genome and evolution of African mole rats.</title>
        <authorList>
            <person name="Gladyshev V.N."/>
            <person name="Fang X."/>
        </authorList>
    </citation>
    <scope>NUCLEOTIDE SEQUENCE [LARGE SCALE GENOMIC DNA]</scope>
    <source>
        <tissue evidence="2">Liver</tissue>
    </source>
</reference>
<accession>A0A091D0W2</accession>
<dbReference type="Proteomes" id="UP000028990">
    <property type="component" value="Unassembled WGS sequence"/>
</dbReference>
<evidence type="ECO:0000313" key="2">
    <source>
        <dbReference type="EMBL" id="KFO25699.1"/>
    </source>
</evidence>
<feature type="compositionally biased region" description="Basic and acidic residues" evidence="1">
    <location>
        <begin position="108"/>
        <end position="117"/>
    </location>
</feature>
<dbReference type="EMBL" id="KN123337">
    <property type="protein sequence ID" value="KFO25699.1"/>
    <property type="molecule type" value="Genomic_DNA"/>
</dbReference>
<protein>
    <submittedName>
        <fullName evidence="2">Uncharacterized protein</fullName>
    </submittedName>
</protein>
<name>A0A091D0W2_FUKDA</name>
<gene>
    <name evidence="2" type="ORF">H920_12835</name>
</gene>
<evidence type="ECO:0000313" key="3">
    <source>
        <dbReference type="Proteomes" id="UP000028990"/>
    </source>
</evidence>
<feature type="region of interest" description="Disordered" evidence="1">
    <location>
        <begin position="93"/>
        <end position="129"/>
    </location>
</feature>
<organism evidence="2 3">
    <name type="scientific">Fukomys damarensis</name>
    <name type="common">Damaraland mole rat</name>
    <name type="synonym">Cryptomys damarensis</name>
    <dbReference type="NCBI Taxonomy" id="885580"/>
    <lineage>
        <taxon>Eukaryota</taxon>
        <taxon>Metazoa</taxon>
        <taxon>Chordata</taxon>
        <taxon>Craniata</taxon>
        <taxon>Vertebrata</taxon>
        <taxon>Euteleostomi</taxon>
        <taxon>Mammalia</taxon>
        <taxon>Eutheria</taxon>
        <taxon>Euarchontoglires</taxon>
        <taxon>Glires</taxon>
        <taxon>Rodentia</taxon>
        <taxon>Hystricomorpha</taxon>
        <taxon>Bathyergidae</taxon>
        <taxon>Fukomys</taxon>
    </lineage>
</organism>
<dbReference type="AlphaFoldDB" id="A0A091D0W2"/>